<comment type="pathway">
    <text evidence="18">Nucleotide-sugar biosynthesis; UDP-N-acetyl-alpha-D-glucosamine biosynthesis; N-acetyl-alpha-D-glucosamine 1-phosphate from alpha-D-glucosamine 6-phosphate (route II): step 2/2.</text>
</comment>
<dbReference type="GO" id="GO:0006048">
    <property type="term" value="P:UDP-N-acetylglucosamine biosynthetic process"/>
    <property type="evidence" value="ECO:0007669"/>
    <property type="project" value="UniProtKB-UniPathway"/>
</dbReference>
<evidence type="ECO:0000256" key="11">
    <source>
        <dbReference type="ARBA" id="ARBA00022984"/>
    </source>
</evidence>
<evidence type="ECO:0000256" key="13">
    <source>
        <dbReference type="ARBA" id="ARBA00023315"/>
    </source>
</evidence>
<dbReference type="GO" id="GO:0005737">
    <property type="term" value="C:cytoplasm"/>
    <property type="evidence" value="ECO:0007669"/>
    <property type="project" value="UniProtKB-SubCell"/>
</dbReference>
<evidence type="ECO:0000256" key="9">
    <source>
        <dbReference type="ARBA" id="ARBA00022842"/>
    </source>
</evidence>
<comment type="catalytic activity">
    <reaction evidence="16 18">
        <text>N-acetyl-alpha-D-glucosamine 1-phosphate + UTP + H(+) = UDP-N-acetyl-alpha-D-glucosamine + diphosphate</text>
        <dbReference type="Rhea" id="RHEA:13509"/>
        <dbReference type="ChEBI" id="CHEBI:15378"/>
        <dbReference type="ChEBI" id="CHEBI:33019"/>
        <dbReference type="ChEBI" id="CHEBI:46398"/>
        <dbReference type="ChEBI" id="CHEBI:57705"/>
        <dbReference type="ChEBI" id="CHEBI:57776"/>
        <dbReference type="EC" id="2.7.7.23"/>
    </reaction>
</comment>
<feature type="binding site" evidence="18">
    <location>
        <begin position="76"/>
        <end position="77"/>
    </location>
    <ligand>
        <name>UDP-N-acetyl-alpha-D-glucosamine</name>
        <dbReference type="ChEBI" id="CHEBI:57705"/>
    </ligand>
</feature>
<evidence type="ECO:0000256" key="10">
    <source>
        <dbReference type="ARBA" id="ARBA00022960"/>
    </source>
</evidence>
<dbReference type="GO" id="GO:0009252">
    <property type="term" value="P:peptidoglycan biosynthetic process"/>
    <property type="evidence" value="ECO:0007669"/>
    <property type="project" value="UniProtKB-UniRule"/>
</dbReference>
<feature type="binding site" evidence="18">
    <location>
        <begin position="98"/>
        <end position="100"/>
    </location>
    <ligand>
        <name>UDP-N-acetyl-alpha-D-glucosamine</name>
        <dbReference type="ChEBI" id="CHEBI:57705"/>
    </ligand>
</feature>
<feature type="binding site" evidence="18">
    <location>
        <position position="222"/>
    </location>
    <ligand>
        <name>UDP-N-acetyl-alpha-D-glucosamine</name>
        <dbReference type="ChEBI" id="CHEBI:57705"/>
    </ligand>
</feature>
<dbReference type="UniPathway" id="UPA00973"/>
<dbReference type="GO" id="GO:0016020">
    <property type="term" value="C:membrane"/>
    <property type="evidence" value="ECO:0007669"/>
    <property type="project" value="GOC"/>
</dbReference>
<dbReference type="InterPro" id="IPR050065">
    <property type="entry name" value="GlmU-like"/>
</dbReference>
<feature type="binding site" evidence="18">
    <location>
        <position position="346"/>
    </location>
    <ligand>
        <name>UDP-N-acetyl-alpha-D-glucosamine</name>
        <dbReference type="ChEBI" id="CHEBI:57705"/>
    </ligand>
</feature>
<dbReference type="CDD" id="cd02540">
    <property type="entry name" value="GT2_GlmU_N_bac"/>
    <property type="match status" value="1"/>
</dbReference>
<comment type="function">
    <text evidence="17 18">Catalyzes the last two sequential reactions in the de novo biosynthetic pathway for UDP-N-acetylglucosamine (UDP-GlcNAc). The C-terminal domain catalyzes the transfer of acetyl group from acetyl coenzyme A to glucosamine-1-phosphate (GlcN-1-P) to produce N-acetylglucosamine-1-phosphate (GlcNAc-1-P), which is converted into UDP-GlcNAc by the transfer of uridine 5-monophosphate (from uridine 5-triphosphate), a reaction catalyzed by the N-terminal domain.</text>
</comment>
<keyword evidence="10 18" id="KW-0133">Cell shape</keyword>
<dbReference type="InterPro" id="IPR025877">
    <property type="entry name" value="MobA-like_NTP_Trfase"/>
</dbReference>
<keyword evidence="5 18" id="KW-0808">Transferase</keyword>
<feature type="binding site" evidence="18">
    <location>
        <position position="164"/>
    </location>
    <ligand>
        <name>UDP-N-acetyl-alpha-D-glucosamine</name>
        <dbReference type="ChEBI" id="CHEBI:57705"/>
    </ligand>
</feature>
<dbReference type="InterPro" id="IPR029044">
    <property type="entry name" value="Nucleotide-diphossugar_trans"/>
</dbReference>
<comment type="subcellular location">
    <subcellularLocation>
        <location evidence="1 18">Cytoplasm</location>
    </subcellularLocation>
</comment>
<dbReference type="PANTHER" id="PTHR43584">
    <property type="entry name" value="NUCLEOTIDYL TRANSFERASE"/>
    <property type="match status" value="1"/>
</dbReference>
<feature type="binding site" evidence="18">
    <location>
        <position position="134"/>
    </location>
    <ligand>
        <name>UDP-N-acetyl-alpha-D-glucosamine</name>
        <dbReference type="ChEBI" id="CHEBI:57705"/>
    </ligand>
</feature>
<dbReference type="GO" id="GO:0000902">
    <property type="term" value="P:cell morphogenesis"/>
    <property type="evidence" value="ECO:0007669"/>
    <property type="project" value="UniProtKB-UniRule"/>
</dbReference>
<dbReference type="HAMAP" id="MF_01631">
    <property type="entry name" value="GlmU"/>
    <property type="match status" value="1"/>
</dbReference>
<evidence type="ECO:0000256" key="3">
    <source>
        <dbReference type="ARBA" id="ARBA00007947"/>
    </source>
</evidence>
<feature type="region of interest" description="N-acetyltransferase" evidence="18">
    <location>
        <begin position="246"/>
        <end position="450"/>
    </location>
</feature>
<evidence type="ECO:0000256" key="7">
    <source>
        <dbReference type="ARBA" id="ARBA00022723"/>
    </source>
</evidence>
<dbReference type="SUPFAM" id="SSF51161">
    <property type="entry name" value="Trimeric LpxA-like enzymes"/>
    <property type="match status" value="1"/>
</dbReference>
<comment type="similarity">
    <text evidence="2 18">In the C-terminal section; belongs to the transferase hexapeptide repeat family.</text>
</comment>
<evidence type="ECO:0000256" key="8">
    <source>
        <dbReference type="ARBA" id="ARBA00022737"/>
    </source>
</evidence>
<dbReference type="PANTHER" id="PTHR43584:SF3">
    <property type="entry name" value="BIFUNCTIONAL PROTEIN GLMU"/>
    <property type="match status" value="1"/>
</dbReference>
<dbReference type="InterPro" id="IPR011004">
    <property type="entry name" value="Trimer_LpxA-like_sf"/>
</dbReference>
<feature type="binding site" evidence="18">
    <location>
        <position position="149"/>
    </location>
    <ligand>
        <name>UDP-N-acetyl-alpha-D-glucosamine</name>
        <dbReference type="ChEBI" id="CHEBI:57705"/>
    </ligand>
</feature>
<evidence type="ECO:0000256" key="15">
    <source>
        <dbReference type="ARBA" id="ARBA00048247"/>
    </source>
</evidence>
<feature type="binding site" evidence="18">
    <location>
        <position position="375"/>
    </location>
    <ligand>
        <name>acetyl-CoA</name>
        <dbReference type="ChEBI" id="CHEBI:57288"/>
    </ligand>
</feature>
<keyword evidence="8 18" id="KW-0677">Repeat</keyword>
<feature type="binding site" evidence="18">
    <location>
        <position position="372"/>
    </location>
    <ligand>
        <name>UDP-N-acetyl-alpha-D-glucosamine</name>
        <dbReference type="ChEBI" id="CHEBI:57705"/>
    </ligand>
</feature>
<evidence type="ECO:0000259" key="19">
    <source>
        <dbReference type="Pfam" id="PF12804"/>
    </source>
</evidence>
<dbReference type="GO" id="GO:0071555">
    <property type="term" value="P:cell wall organization"/>
    <property type="evidence" value="ECO:0007669"/>
    <property type="project" value="UniProtKB-KW"/>
</dbReference>
<keyword evidence="14 18" id="KW-0961">Cell wall biogenesis/degradation</keyword>
<evidence type="ECO:0000313" key="21">
    <source>
        <dbReference type="Proteomes" id="UP000020077"/>
    </source>
</evidence>
<dbReference type="InterPro" id="IPR001451">
    <property type="entry name" value="Hexapep"/>
</dbReference>
<keyword evidence="12 18" id="KW-0511">Multifunctional enzyme</keyword>
<keyword evidence="13 18" id="KW-0012">Acyltransferase</keyword>
<proteinExistence type="inferred from homology"/>
<dbReference type="GO" id="GO:0009245">
    <property type="term" value="P:lipid A biosynthetic process"/>
    <property type="evidence" value="ECO:0007669"/>
    <property type="project" value="UniProtKB-UniRule"/>
</dbReference>
<keyword evidence="11 18" id="KW-0573">Peptidoglycan synthesis</keyword>
<comment type="subunit">
    <text evidence="18">Homotrimer.</text>
</comment>
<dbReference type="GO" id="GO:0019134">
    <property type="term" value="F:glucosamine-1-phosphate N-acetyltransferase activity"/>
    <property type="evidence" value="ECO:0007669"/>
    <property type="project" value="UniProtKB-UniRule"/>
</dbReference>
<dbReference type="InterPro" id="IPR038009">
    <property type="entry name" value="GlmU_C_LbH"/>
</dbReference>
<feature type="binding site" evidence="18">
    <location>
        <position position="71"/>
    </location>
    <ligand>
        <name>UDP-N-acetyl-alpha-D-glucosamine</name>
        <dbReference type="ChEBI" id="CHEBI:57705"/>
    </ligand>
</feature>
<dbReference type="AlphaFoldDB" id="A0A080M285"/>
<keyword evidence="9 18" id="KW-0460">Magnesium</keyword>
<comment type="pathway">
    <text evidence="18">Nucleotide-sugar biosynthesis; UDP-N-acetyl-alpha-D-glucosamine biosynthesis; UDP-N-acetyl-alpha-D-glucosamine from N-acetyl-alpha-D-glucosamine 1-phosphate: step 1/1.</text>
</comment>
<feature type="active site" description="Proton acceptor" evidence="18">
    <location>
        <position position="358"/>
    </location>
</feature>
<feature type="binding site" evidence="18">
    <location>
        <position position="435"/>
    </location>
    <ligand>
        <name>acetyl-CoA</name>
        <dbReference type="ChEBI" id="CHEBI:57288"/>
    </ligand>
</feature>
<feature type="region of interest" description="Pyrophosphorylase" evidence="18">
    <location>
        <begin position="1"/>
        <end position="224"/>
    </location>
</feature>
<evidence type="ECO:0000256" key="12">
    <source>
        <dbReference type="ARBA" id="ARBA00023268"/>
    </source>
</evidence>
<keyword evidence="4 18" id="KW-0963">Cytoplasm</keyword>
<evidence type="ECO:0000256" key="6">
    <source>
        <dbReference type="ARBA" id="ARBA00022695"/>
    </source>
</evidence>
<evidence type="ECO:0000256" key="18">
    <source>
        <dbReference type="HAMAP-Rule" id="MF_01631"/>
    </source>
</evidence>
<organism evidence="20 21">
    <name type="scientific">Candidatus Accumulibacter phosphatis</name>
    <dbReference type="NCBI Taxonomy" id="327160"/>
    <lineage>
        <taxon>Bacteria</taxon>
        <taxon>Pseudomonadati</taxon>
        <taxon>Pseudomonadota</taxon>
        <taxon>Betaproteobacteria</taxon>
        <taxon>Candidatus Accumulibacter</taxon>
    </lineage>
</organism>
<keyword evidence="7 18" id="KW-0479">Metal-binding</keyword>
<feature type="binding site" evidence="18">
    <location>
        <begin position="381"/>
        <end position="382"/>
    </location>
    <ligand>
        <name>acetyl-CoA</name>
        <dbReference type="ChEBI" id="CHEBI:57288"/>
    </ligand>
</feature>
<dbReference type="Gene3D" id="2.160.10.10">
    <property type="entry name" value="Hexapeptide repeat proteins"/>
    <property type="match status" value="1"/>
</dbReference>
<keyword evidence="6 18" id="KW-0548">Nucleotidyltransferase</keyword>
<feature type="binding site" evidence="18">
    <location>
        <position position="100"/>
    </location>
    <ligand>
        <name>Mg(2+)</name>
        <dbReference type="ChEBI" id="CHEBI:18420"/>
    </ligand>
</feature>
<comment type="similarity">
    <text evidence="3 18">In the N-terminal section; belongs to the N-acetylglucosamine-1-phosphate uridyltransferase family.</text>
</comment>
<comment type="caution">
    <text evidence="20">The sequence shown here is derived from an EMBL/GenBank/DDBJ whole genome shotgun (WGS) entry which is preliminary data.</text>
</comment>
<feature type="binding site" evidence="18">
    <location>
        <position position="400"/>
    </location>
    <ligand>
        <name>acetyl-CoA</name>
        <dbReference type="ChEBI" id="CHEBI:57288"/>
    </ligand>
</feature>
<name>A0A080M285_9PROT</name>
<comment type="catalytic activity">
    <reaction evidence="15 18">
        <text>alpha-D-glucosamine 1-phosphate + acetyl-CoA = N-acetyl-alpha-D-glucosamine 1-phosphate + CoA + H(+)</text>
        <dbReference type="Rhea" id="RHEA:13725"/>
        <dbReference type="ChEBI" id="CHEBI:15378"/>
        <dbReference type="ChEBI" id="CHEBI:57287"/>
        <dbReference type="ChEBI" id="CHEBI:57288"/>
        <dbReference type="ChEBI" id="CHEBI:57776"/>
        <dbReference type="ChEBI" id="CHEBI:58516"/>
        <dbReference type="EC" id="2.3.1.157"/>
    </reaction>
</comment>
<feature type="binding site" evidence="18">
    <location>
        <begin position="6"/>
        <end position="9"/>
    </location>
    <ligand>
        <name>UDP-N-acetyl-alpha-D-glucosamine</name>
        <dbReference type="ChEBI" id="CHEBI:57705"/>
    </ligand>
</feature>
<feature type="binding site" evidence="18">
    <location>
        <position position="222"/>
    </location>
    <ligand>
        <name>Mg(2+)</name>
        <dbReference type="ChEBI" id="CHEBI:18420"/>
    </ligand>
</feature>
<evidence type="ECO:0000313" key="20">
    <source>
        <dbReference type="EMBL" id="KFB71264.1"/>
    </source>
</evidence>
<evidence type="ECO:0000256" key="17">
    <source>
        <dbReference type="ARBA" id="ARBA00049628"/>
    </source>
</evidence>
<feature type="binding site" evidence="18">
    <location>
        <position position="418"/>
    </location>
    <ligand>
        <name>acetyl-CoA</name>
        <dbReference type="ChEBI" id="CHEBI:57288"/>
    </ligand>
</feature>
<evidence type="ECO:0000256" key="14">
    <source>
        <dbReference type="ARBA" id="ARBA00023316"/>
    </source>
</evidence>
<feature type="binding site" evidence="18">
    <location>
        <position position="328"/>
    </location>
    <ligand>
        <name>UDP-N-acetyl-alpha-D-glucosamine</name>
        <dbReference type="ChEBI" id="CHEBI:57705"/>
    </ligand>
</feature>
<dbReference type="GO" id="GO:0003977">
    <property type="term" value="F:UDP-N-acetylglucosamine diphosphorylase activity"/>
    <property type="evidence" value="ECO:0007669"/>
    <property type="project" value="UniProtKB-UniRule"/>
</dbReference>
<comment type="pathway">
    <text evidence="18">Bacterial outer membrane biogenesis; LPS lipid A biosynthesis.</text>
</comment>
<evidence type="ECO:0000256" key="16">
    <source>
        <dbReference type="ARBA" id="ARBA00048493"/>
    </source>
</evidence>
<reference evidence="20 21" key="1">
    <citation type="submission" date="2014-02" db="EMBL/GenBank/DDBJ databases">
        <title>Expanding our view of genomic diversity in Candidatus Accumulibacter clades.</title>
        <authorList>
            <person name="Skennerton C.T."/>
            <person name="Barr J.J."/>
            <person name="Slater F.R."/>
            <person name="Bond P.L."/>
            <person name="Tyson G.W."/>
        </authorList>
    </citation>
    <scope>NUCLEOTIDE SEQUENCE [LARGE SCALE GENOMIC DNA]</scope>
    <source>
        <strain evidence="21">BA-91</strain>
    </source>
</reference>
<evidence type="ECO:0000256" key="5">
    <source>
        <dbReference type="ARBA" id="ARBA00022679"/>
    </source>
</evidence>
<dbReference type="EC" id="2.7.7.23" evidence="18"/>
<dbReference type="GO" id="GO:0000287">
    <property type="term" value="F:magnesium ion binding"/>
    <property type="evidence" value="ECO:0007669"/>
    <property type="project" value="UniProtKB-UniRule"/>
</dbReference>
<dbReference type="SUPFAM" id="SSF53448">
    <property type="entry name" value="Nucleotide-diphospho-sugar transferases"/>
    <property type="match status" value="1"/>
</dbReference>
<dbReference type="UniPathway" id="UPA00113">
    <property type="reaction ID" value="UER00532"/>
</dbReference>
<accession>A0A080M285</accession>
<feature type="binding site" evidence="18">
    <location>
        <position position="361"/>
    </location>
    <ligand>
        <name>UDP-N-acetyl-alpha-D-glucosamine</name>
        <dbReference type="ChEBI" id="CHEBI:57705"/>
    </ligand>
</feature>
<comment type="cofactor">
    <cofactor evidence="18">
        <name>Mg(2+)</name>
        <dbReference type="ChEBI" id="CHEBI:18420"/>
    </cofactor>
    <text evidence="18">Binds 1 Mg(2+) ion per subunit.</text>
</comment>
<dbReference type="InterPro" id="IPR005882">
    <property type="entry name" value="Bifunctional_GlmU"/>
</dbReference>
<evidence type="ECO:0000256" key="1">
    <source>
        <dbReference type="ARBA" id="ARBA00004496"/>
    </source>
</evidence>
<protein>
    <recommendedName>
        <fullName evidence="18">Bifunctional protein GlmU</fullName>
    </recommendedName>
    <domain>
        <recommendedName>
            <fullName evidence="18">UDP-N-acetylglucosamine pyrophosphorylase</fullName>
            <ecNumber evidence="18">2.7.7.23</ecNumber>
        </recommendedName>
        <alternativeName>
            <fullName evidence="18">N-acetylglucosamine-1-phosphate uridyltransferase</fullName>
        </alternativeName>
    </domain>
    <domain>
        <recommendedName>
            <fullName evidence="18">Glucosamine-1-phosphate N-acetyltransferase</fullName>
            <ecNumber evidence="18">2.3.1.157</ecNumber>
        </recommendedName>
    </domain>
</protein>
<evidence type="ECO:0000256" key="4">
    <source>
        <dbReference type="ARBA" id="ARBA00022490"/>
    </source>
</evidence>
<evidence type="ECO:0000256" key="2">
    <source>
        <dbReference type="ARBA" id="ARBA00007707"/>
    </source>
</evidence>
<feature type="domain" description="MobA-like NTP transferase" evidence="19">
    <location>
        <begin position="4"/>
        <end position="121"/>
    </location>
</feature>
<gene>
    <name evidence="18 20" type="primary">glmU</name>
    <name evidence="20" type="ORF">AW09_003607</name>
</gene>
<dbReference type="EMBL" id="JDVG02000569">
    <property type="protein sequence ID" value="KFB71264.1"/>
    <property type="molecule type" value="Genomic_DNA"/>
</dbReference>
<dbReference type="Gene3D" id="3.90.550.10">
    <property type="entry name" value="Spore Coat Polysaccharide Biosynthesis Protein SpsA, Chain A"/>
    <property type="match status" value="1"/>
</dbReference>
<dbReference type="GO" id="GO:0008360">
    <property type="term" value="P:regulation of cell shape"/>
    <property type="evidence" value="ECO:0007669"/>
    <property type="project" value="UniProtKB-KW"/>
</dbReference>
<dbReference type="Pfam" id="PF12804">
    <property type="entry name" value="NTP_transf_3"/>
    <property type="match status" value="1"/>
</dbReference>
<dbReference type="Pfam" id="PF00132">
    <property type="entry name" value="Hexapep"/>
    <property type="match status" value="1"/>
</dbReference>
<feature type="region of interest" description="Linker" evidence="18">
    <location>
        <begin position="225"/>
        <end position="245"/>
    </location>
</feature>
<dbReference type="Proteomes" id="UP000020077">
    <property type="component" value="Unassembled WGS sequence"/>
</dbReference>
<dbReference type="NCBIfam" id="TIGR01173">
    <property type="entry name" value="glmU"/>
    <property type="match status" value="1"/>
</dbReference>
<dbReference type="EC" id="2.3.1.157" evidence="18"/>
<sequence>MNIVILAAGQGKRMHSNLPKVLHPLAGKALLAHVLDTARSLVPQRLCVVYGHGGEAVRTTIDAPDLLWVLQEPQLGTGHAVMQVLPHLDAAGTTLVLYGDVPLLQAGTLKQLVHAARDALAILTVELADPDGYGRIVRNAAGEVVRIVEQNDASAAERAIREVNTGIVALPTAHLSDWLGRLSNDNAQQEYYLTDIVGMAVAAGVPIRTTQAQSESEVLGVNSKGQLARLERVAQLRTAERLMEQGVRLADPARIDVRGELLCGRDVFIDVNCVFEGRVVLEEAVEVGPACVLKNARIGAGSRLAAFSHIEDAMVGPDGVIGPFARLRPGTELAAGVHVGNFVEIKNSKFAALSKANHLAYVGDAVVGSRVNIGAGTITCNYDGANKFKTIIEDDAFIGSDTQLVAPVTVGRGATLGAGTTLTKDAPPDTLTIARARQISIPGWKRPQKK</sequence>
<feature type="binding site" evidence="18">
    <location>
        <position position="20"/>
    </location>
    <ligand>
        <name>UDP-N-acetyl-alpha-D-glucosamine</name>
        <dbReference type="ChEBI" id="CHEBI:57705"/>
    </ligand>
</feature>
<dbReference type="CDD" id="cd03353">
    <property type="entry name" value="LbH_GlmU_C"/>
    <property type="match status" value="1"/>
</dbReference>